<comment type="similarity">
    <text evidence="1 12">Belongs to the ABC transporter superfamily. ABCF family. Translational throttle EttA subfamily.</text>
</comment>
<dbReference type="FunFam" id="3.40.50.300:FF:000183">
    <property type="entry name" value="ABC transporter ATP-binding protein yjjK"/>
    <property type="match status" value="1"/>
</dbReference>
<dbReference type="SUPFAM" id="SSF52540">
    <property type="entry name" value="P-loop containing nucleoside triphosphate hydrolases"/>
    <property type="match status" value="2"/>
</dbReference>
<evidence type="ECO:0000256" key="6">
    <source>
        <dbReference type="ARBA" id="ARBA00022741"/>
    </source>
</evidence>
<dbReference type="EC" id="3.6.1.-" evidence="12"/>
<dbReference type="GO" id="GO:0043022">
    <property type="term" value="F:ribosome binding"/>
    <property type="evidence" value="ECO:0007669"/>
    <property type="project" value="UniProtKB-UniRule"/>
</dbReference>
<dbReference type="AlphaFoldDB" id="A0A2V3PW98"/>
<evidence type="ECO:0000313" key="14">
    <source>
        <dbReference type="EMBL" id="PXV68868.1"/>
    </source>
</evidence>
<comment type="subunit">
    <text evidence="12">Monomer. Probably contacts ribosomal proteins L1, L5, L33 and S7, the 16S and 23S rRNA and the P-site containing tRNA(fMet).</text>
</comment>
<comment type="caution">
    <text evidence="14">The sequence shown here is derived from an EMBL/GenBank/DDBJ whole genome shotgun (WGS) entry which is preliminary data.</text>
</comment>
<dbReference type="GO" id="GO:0019843">
    <property type="term" value="F:rRNA binding"/>
    <property type="evidence" value="ECO:0007669"/>
    <property type="project" value="UniProtKB-UniRule"/>
</dbReference>
<evidence type="ECO:0000313" key="15">
    <source>
        <dbReference type="Proteomes" id="UP000247973"/>
    </source>
</evidence>
<dbReference type="GO" id="GO:0005737">
    <property type="term" value="C:cytoplasm"/>
    <property type="evidence" value="ECO:0007669"/>
    <property type="project" value="UniProtKB-SubCell"/>
</dbReference>
<keyword evidence="7 12" id="KW-0378">Hydrolase</keyword>
<evidence type="ECO:0000256" key="12">
    <source>
        <dbReference type="HAMAP-Rule" id="MF_00847"/>
    </source>
</evidence>
<dbReference type="InterPro" id="IPR027417">
    <property type="entry name" value="P-loop_NTPase"/>
</dbReference>
<dbReference type="InterPro" id="IPR017871">
    <property type="entry name" value="ABC_transporter-like_CS"/>
</dbReference>
<keyword evidence="15" id="KW-1185">Reference proteome</keyword>
<dbReference type="FunFam" id="3.40.50.300:FF:000011">
    <property type="entry name" value="Putative ABC transporter ATP-binding component"/>
    <property type="match status" value="1"/>
</dbReference>
<evidence type="ECO:0000256" key="4">
    <source>
        <dbReference type="ARBA" id="ARBA00022730"/>
    </source>
</evidence>
<reference evidence="14 15" key="1">
    <citation type="submission" date="2018-03" db="EMBL/GenBank/DDBJ databases">
        <title>Genomic Encyclopedia of Archaeal and Bacterial Type Strains, Phase II (KMG-II): from individual species to whole genera.</title>
        <authorList>
            <person name="Goeker M."/>
        </authorList>
    </citation>
    <scope>NUCLEOTIDE SEQUENCE [LARGE SCALE GENOMIC DNA]</scope>
    <source>
        <strain evidence="14 15">DSM 100214</strain>
    </source>
</reference>
<keyword evidence="2 12" id="KW-0963">Cytoplasm</keyword>
<evidence type="ECO:0000256" key="10">
    <source>
        <dbReference type="ARBA" id="ARBA00022884"/>
    </source>
</evidence>
<evidence type="ECO:0000256" key="2">
    <source>
        <dbReference type="ARBA" id="ARBA00022490"/>
    </source>
</evidence>
<evidence type="ECO:0000256" key="5">
    <source>
        <dbReference type="ARBA" id="ARBA00022737"/>
    </source>
</evidence>
<protein>
    <recommendedName>
        <fullName evidence="12">Energy-dependent translational throttle protein EttA</fullName>
        <ecNumber evidence="12">3.6.1.-</ecNumber>
    </recommendedName>
    <alternativeName>
        <fullName evidence="12">Translational regulatory factor EttA</fullName>
    </alternativeName>
</protein>
<dbReference type="InterPro" id="IPR022374">
    <property type="entry name" value="EttA"/>
</dbReference>
<feature type="domain" description="ABC transporter" evidence="13">
    <location>
        <begin position="333"/>
        <end position="552"/>
    </location>
</feature>
<comment type="catalytic activity">
    <reaction evidence="12">
        <text>ATP + H2O = ADP + phosphate + H(+)</text>
        <dbReference type="Rhea" id="RHEA:13065"/>
        <dbReference type="ChEBI" id="CHEBI:15377"/>
        <dbReference type="ChEBI" id="CHEBI:15378"/>
        <dbReference type="ChEBI" id="CHEBI:30616"/>
        <dbReference type="ChEBI" id="CHEBI:43474"/>
        <dbReference type="ChEBI" id="CHEBI:456216"/>
    </reaction>
</comment>
<organism evidence="14 15">
    <name type="scientific">Dysgonomonas alginatilytica</name>
    <dbReference type="NCBI Taxonomy" id="1605892"/>
    <lineage>
        <taxon>Bacteria</taxon>
        <taxon>Pseudomonadati</taxon>
        <taxon>Bacteroidota</taxon>
        <taxon>Bacteroidia</taxon>
        <taxon>Bacteroidales</taxon>
        <taxon>Dysgonomonadaceae</taxon>
        <taxon>Dysgonomonas</taxon>
    </lineage>
</organism>
<dbReference type="GO" id="GO:0005524">
    <property type="term" value="F:ATP binding"/>
    <property type="evidence" value="ECO:0007669"/>
    <property type="project" value="UniProtKB-UniRule"/>
</dbReference>
<dbReference type="PANTHER" id="PTHR43858:SF1">
    <property type="entry name" value="ABC TRANSPORTER-RELATED PROTEIN"/>
    <property type="match status" value="1"/>
</dbReference>
<comment type="subcellular location">
    <subcellularLocation>
        <location evidence="12">Cytoplasm</location>
    </subcellularLocation>
    <text evidence="12">Associates with ribosomes and polysomes.</text>
</comment>
<dbReference type="GO" id="GO:0000049">
    <property type="term" value="F:tRNA binding"/>
    <property type="evidence" value="ECO:0007669"/>
    <property type="project" value="UniProtKB-UniRule"/>
</dbReference>
<gene>
    <name evidence="12" type="primary">ettA</name>
    <name evidence="14" type="ORF">CLV62_101133</name>
</gene>
<keyword evidence="4 12" id="KW-0699">rRNA-binding</keyword>
<keyword evidence="5 12" id="KW-0677">Repeat</keyword>
<keyword evidence="8 12" id="KW-0067">ATP-binding</keyword>
<dbReference type="PROSITE" id="PS50893">
    <property type="entry name" value="ABC_TRANSPORTER_2"/>
    <property type="match status" value="2"/>
</dbReference>
<dbReference type="InterPro" id="IPR003593">
    <property type="entry name" value="AAA+_ATPase"/>
</dbReference>
<keyword evidence="3 12" id="KW-0820">tRNA-binding</keyword>
<accession>A0A2V3PW98</accession>
<dbReference type="Gene3D" id="3.40.50.300">
    <property type="entry name" value="P-loop containing nucleotide triphosphate hydrolases"/>
    <property type="match status" value="2"/>
</dbReference>
<dbReference type="PROSITE" id="PS00211">
    <property type="entry name" value="ABC_TRANSPORTER_1"/>
    <property type="match status" value="1"/>
</dbReference>
<dbReference type="GO" id="GO:0006412">
    <property type="term" value="P:translation"/>
    <property type="evidence" value="ECO:0007669"/>
    <property type="project" value="UniProtKB-KW"/>
</dbReference>
<evidence type="ECO:0000256" key="8">
    <source>
        <dbReference type="ARBA" id="ARBA00022840"/>
    </source>
</evidence>
<dbReference type="NCBIfam" id="NF008775">
    <property type="entry name" value="PRK11819.1"/>
    <property type="match status" value="1"/>
</dbReference>
<sequence>MSVEDKKIIFSMIGVSKTYPPQKQVLKNIYLSFYYGAKIGIIGLNGSGKSSLLKIIAGIEKEFQGEIVSDKAFSVGYLEQDPKLDPTKTVKEIVQEGVQPIIDILAEYEAINEKFGLPEYYEDADKMDGLFARQAELQDKIDAADAWNLDNKLERAMDALRCPDEDQLTENLSGGEKRRVALCRLLLQEPDVLLLDEPTNHLDAESIDWLEQHLQQYKGTVICITHDRYFLDHVAGWILELDRGEGIPWKGNYTSWLEQKTKRMEQEEKQVSKRRKTLQHELEWVRMAPKARQAKGKARLNSYEKLMNEDQKEREEKLEIFIPNGPRLGNKVIEAHGVSKAYGDKLLFDDLNFSLPPNGIVGIIGPNGAGKTTLFRLIQGLETADKGTFEVGETVKTAYVDQAHESIDPAKTVYQVVSDGSDFIRVGGKEINSRAYLSRFNFAGGDQEKLCGVLSGGERNRLHLALTLKAEANVLLLDEPTNDIDINTLRALEEGLENFAGCAVVISHDRWFLDRICTHILAFEGNSEVFYFEGSYSEYEDNKKARLGNVEPKRVRYRKLM</sequence>
<evidence type="ECO:0000256" key="7">
    <source>
        <dbReference type="ARBA" id="ARBA00022801"/>
    </source>
</evidence>
<feature type="domain" description="ABC transporter" evidence="13">
    <location>
        <begin position="10"/>
        <end position="268"/>
    </location>
</feature>
<dbReference type="Pfam" id="PF12848">
    <property type="entry name" value="ABC_tran_Xtn"/>
    <property type="match status" value="1"/>
</dbReference>
<evidence type="ECO:0000256" key="9">
    <source>
        <dbReference type="ARBA" id="ARBA00022845"/>
    </source>
</evidence>
<dbReference type="RefSeq" id="WP_110308852.1">
    <property type="nucleotide sequence ID" value="NZ_QICL01000001.1"/>
</dbReference>
<keyword evidence="9 12" id="KW-0810">Translation regulation</keyword>
<name>A0A2V3PW98_9BACT</name>
<dbReference type="EMBL" id="QICL01000001">
    <property type="protein sequence ID" value="PXV68868.1"/>
    <property type="molecule type" value="Genomic_DNA"/>
</dbReference>
<proteinExistence type="inferred from homology"/>
<evidence type="ECO:0000256" key="1">
    <source>
        <dbReference type="ARBA" id="ARBA00005868"/>
    </source>
</evidence>
<comment type="function">
    <text evidence="12">A translation factor that gates the progression of the 70S ribosomal initiation complex (IC, containing tRNA(fMet) in the P-site) into the translation elongation cycle by using a mechanism sensitive to the ATP/ADP ratio. Binds to the 70S ribosome E-site where it modulates the state of the translating ribosome during subunit translocation. ATP hydrolysis probably frees it from the ribosome, which can enter the elongation phase.</text>
</comment>
<dbReference type="HAMAP" id="MF_00847">
    <property type="entry name" value="EttA"/>
    <property type="match status" value="1"/>
</dbReference>
<dbReference type="InterPro" id="IPR032781">
    <property type="entry name" value="ABC_tran_Xtn"/>
</dbReference>
<keyword evidence="10 12" id="KW-0694">RNA-binding</keyword>
<evidence type="ECO:0000256" key="11">
    <source>
        <dbReference type="ARBA" id="ARBA00022917"/>
    </source>
</evidence>
<dbReference type="Proteomes" id="UP000247973">
    <property type="component" value="Unassembled WGS sequence"/>
</dbReference>
<dbReference type="InterPro" id="IPR003439">
    <property type="entry name" value="ABC_transporter-like_ATP-bd"/>
</dbReference>
<dbReference type="OrthoDB" id="1521973at2"/>
<feature type="binding site" evidence="12">
    <location>
        <begin position="365"/>
        <end position="372"/>
    </location>
    <ligand>
        <name>ATP</name>
        <dbReference type="ChEBI" id="CHEBI:30616"/>
        <label>2</label>
    </ligand>
</feature>
<comment type="domain">
    <text evidence="12">The P-site tRNA interaction motif (PtIM domain) probably interacts with the P-site tRNA(fMet) as well as the 23S rRNA.</text>
</comment>
<feature type="region of interest" description="PtIM" evidence="12">
    <location>
        <begin position="251"/>
        <end position="331"/>
    </location>
</feature>
<dbReference type="NCBIfam" id="TIGR03719">
    <property type="entry name" value="ABC_ABC_ChvD"/>
    <property type="match status" value="1"/>
</dbReference>
<dbReference type="PANTHER" id="PTHR43858">
    <property type="entry name" value="ENERGY-DEPENDENT TRANSLATIONAL THROTTLE PROTEIN ETTA"/>
    <property type="match status" value="1"/>
</dbReference>
<comment type="caution">
    <text evidence="12">Lacks conserved residue(s) required for the propagation of feature annotation.</text>
</comment>
<keyword evidence="6 12" id="KW-0547">Nucleotide-binding</keyword>
<evidence type="ECO:0000259" key="13">
    <source>
        <dbReference type="PROSITE" id="PS50893"/>
    </source>
</evidence>
<dbReference type="GO" id="GO:0045900">
    <property type="term" value="P:negative regulation of translational elongation"/>
    <property type="evidence" value="ECO:0007669"/>
    <property type="project" value="UniProtKB-UniRule"/>
</dbReference>
<dbReference type="CDD" id="cd03221">
    <property type="entry name" value="ABCF_EF-3"/>
    <property type="match status" value="2"/>
</dbReference>
<dbReference type="GO" id="GO:0016887">
    <property type="term" value="F:ATP hydrolysis activity"/>
    <property type="evidence" value="ECO:0007669"/>
    <property type="project" value="UniProtKB-UniRule"/>
</dbReference>
<keyword evidence="11 12" id="KW-0648">Protein biosynthesis</keyword>
<comment type="domain">
    <text evidence="12">The arm domain is inserted in the first ABC transporter domain. Probably contacts ribosomal protein L1.</text>
</comment>
<dbReference type="SMART" id="SM00382">
    <property type="entry name" value="AAA"/>
    <property type="match status" value="2"/>
</dbReference>
<dbReference type="Pfam" id="PF00005">
    <property type="entry name" value="ABC_tran"/>
    <property type="match status" value="2"/>
</dbReference>
<evidence type="ECO:0000256" key="3">
    <source>
        <dbReference type="ARBA" id="ARBA00022555"/>
    </source>
</evidence>